<reference evidence="2" key="1">
    <citation type="submission" date="2021-02" db="EMBL/GenBank/DDBJ databases">
        <authorList>
            <person name="Dougan E. K."/>
            <person name="Rhodes N."/>
            <person name="Thang M."/>
            <person name="Chan C."/>
        </authorList>
    </citation>
    <scope>NUCLEOTIDE SEQUENCE</scope>
</reference>
<dbReference type="EMBL" id="CAJNNV010030952">
    <property type="protein sequence ID" value="CAE8634283.1"/>
    <property type="molecule type" value="Genomic_DNA"/>
</dbReference>
<dbReference type="SUPFAM" id="SSF52540">
    <property type="entry name" value="P-loop containing nucleoside triphosphate hydrolases"/>
    <property type="match status" value="1"/>
</dbReference>
<feature type="compositionally biased region" description="Polar residues" evidence="1">
    <location>
        <begin position="118"/>
        <end position="130"/>
    </location>
</feature>
<feature type="compositionally biased region" description="Polar residues" evidence="1">
    <location>
        <begin position="97"/>
        <end position="108"/>
    </location>
</feature>
<organism evidence="2 3">
    <name type="scientific">Polarella glacialis</name>
    <name type="common">Dinoflagellate</name>
    <dbReference type="NCBI Taxonomy" id="89957"/>
    <lineage>
        <taxon>Eukaryota</taxon>
        <taxon>Sar</taxon>
        <taxon>Alveolata</taxon>
        <taxon>Dinophyceae</taxon>
        <taxon>Suessiales</taxon>
        <taxon>Suessiaceae</taxon>
        <taxon>Polarella</taxon>
    </lineage>
</organism>
<feature type="compositionally biased region" description="Polar residues" evidence="1">
    <location>
        <begin position="181"/>
        <end position="192"/>
    </location>
</feature>
<keyword evidence="3" id="KW-1185">Reference proteome</keyword>
<dbReference type="AlphaFoldDB" id="A0A813H8U7"/>
<evidence type="ECO:0000313" key="3">
    <source>
        <dbReference type="Proteomes" id="UP000654075"/>
    </source>
</evidence>
<evidence type="ECO:0000256" key="1">
    <source>
        <dbReference type="SAM" id="MobiDB-lite"/>
    </source>
</evidence>
<proteinExistence type="predicted"/>
<gene>
    <name evidence="2" type="ORF">PGLA1383_LOCUS49934</name>
</gene>
<sequence>MIRKLSNVCRSPAARIRGCPTTVLASGAFWPCPRSFAAKHCSSPASTNNSAVQRDAMKFADSTNNSADERDAMTSAGSTGPDSTNNSADERDAMKSAGSTGPDSTNNSADERDAMKSAGSTSPDSTNNSAVERDAMNSAGSTGPDSTDNSADERDAMKSAGSTGPDSTNNSAVERNAMKSAGSTGPDSTNNSADERDAMKSAGSTGPDSTNNSAVERDAMKSAGSTGPDSTNNSAVERDAMKSAGSTGTAPASTLWPAPASKLWSQVGVGLGSLALISIGYMQYEQARLANEQARVATPQYKVQHAAEQMLQPFDPIVRWAVSPPLPRPRIIQNLKEITDVPGVTVVSGQAGAGKSVAVEQALLGRRGVLRVHVEGDAWEAKMLAALGITQDQLAPMLRKVMQDLQDQIPGPCPIIILDVPRDSLITSMRTLNNFCKELAINIPLCHVIVLVSSMKHAMGIDVGGRERSSIVVVSNFTLEEATDFVCRLLAASAWGDGSTRADAASVLTERIGTNPLALAHACHLMASKSMEPHVVVDRLRWWAMKDMKDLRYFSLTHPIGKWLIDALLASDGGVSQMDSKWCKLGITARDLATGLHNCRMRGATYNPETDTWHFASPAHLWAAQQTAAQSSGCTE</sequence>
<feature type="compositionally biased region" description="Polar residues" evidence="1">
    <location>
        <begin position="138"/>
        <end position="149"/>
    </location>
</feature>
<evidence type="ECO:0000313" key="2">
    <source>
        <dbReference type="EMBL" id="CAE8634283.1"/>
    </source>
</evidence>
<dbReference type="Proteomes" id="UP000654075">
    <property type="component" value="Unassembled WGS sequence"/>
</dbReference>
<name>A0A813H8U7_POLGL</name>
<feature type="compositionally biased region" description="Polar residues" evidence="1">
    <location>
        <begin position="202"/>
        <end position="214"/>
    </location>
</feature>
<feature type="compositionally biased region" description="Polar residues" evidence="1">
    <location>
        <begin position="160"/>
        <end position="173"/>
    </location>
</feature>
<dbReference type="InterPro" id="IPR027417">
    <property type="entry name" value="P-loop_NTPase"/>
</dbReference>
<protein>
    <submittedName>
        <fullName evidence="2">Uncharacterized protein</fullName>
    </submittedName>
</protein>
<accession>A0A813H8U7</accession>
<comment type="caution">
    <text evidence="2">The sequence shown here is derived from an EMBL/GenBank/DDBJ whole genome shotgun (WGS) entry which is preliminary data.</text>
</comment>
<feature type="region of interest" description="Disordered" evidence="1">
    <location>
        <begin position="62"/>
        <end position="214"/>
    </location>
</feature>
<feature type="compositionally biased region" description="Polar residues" evidence="1">
    <location>
        <begin position="75"/>
        <end position="87"/>
    </location>
</feature>